<name>A0A830EVE0_9EURY</name>
<keyword evidence="1" id="KW-1133">Transmembrane helix</keyword>
<feature type="transmembrane region" description="Helical" evidence="1">
    <location>
        <begin position="138"/>
        <end position="157"/>
    </location>
</feature>
<comment type="caution">
    <text evidence="2">The sequence shown here is derived from an EMBL/GenBank/DDBJ whole genome shotgun (WGS) entry which is preliminary data.</text>
</comment>
<sequence length="160" mass="18092">MIGELASLVVQTAPFVSIVILELLRPGFNRRLDLVLEEYDEVTLFDERQKTDIERFAAYSFDYENAMEHLELTLLALIVVFVGKLIAANARRTLVLTGILFVVSALVIVAVRYRTRSYFEALSPDRYWVEGQIAGHRYGKLVVVGSNLLVIVLIVVSEVF</sequence>
<keyword evidence="1" id="KW-0812">Transmembrane</keyword>
<feature type="transmembrane region" description="Helical" evidence="1">
    <location>
        <begin position="70"/>
        <end position="88"/>
    </location>
</feature>
<keyword evidence="1" id="KW-0472">Membrane</keyword>
<dbReference type="OrthoDB" id="350335at2157"/>
<gene>
    <name evidence="2" type="ORF">GCM10009067_35060</name>
</gene>
<dbReference type="Proteomes" id="UP000614221">
    <property type="component" value="Unassembled WGS sequence"/>
</dbReference>
<dbReference type="AlphaFoldDB" id="A0A830EVE0"/>
<reference evidence="2" key="2">
    <citation type="submission" date="2020-09" db="EMBL/GenBank/DDBJ databases">
        <authorList>
            <person name="Sun Q."/>
            <person name="Ohkuma M."/>
        </authorList>
    </citation>
    <scope>NUCLEOTIDE SEQUENCE</scope>
    <source>
        <strain evidence="2">JCM 19018</strain>
    </source>
</reference>
<evidence type="ECO:0000256" key="1">
    <source>
        <dbReference type="SAM" id="Phobius"/>
    </source>
</evidence>
<reference evidence="2" key="1">
    <citation type="journal article" date="2014" name="Int. J. Syst. Evol. Microbiol.">
        <title>Complete genome sequence of Corynebacterium casei LMG S-19264T (=DSM 44701T), isolated from a smear-ripened cheese.</title>
        <authorList>
            <consortium name="US DOE Joint Genome Institute (JGI-PGF)"/>
            <person name="Walter F."/>
            <person name="Albersmeier A."/>
            <person name="Kalinowski J."/>
            <person name="Ruckert C."/>
        </authorList>
    </citation>
    <scope>NUCLEOTIDE SEQUENCE</scope>
    <source>
        <strain evidence="2">JCM 19018</strain>
    </source>
</reference>
<proteinExistence type="predicted"/>
<feature type="transmembrane region" description="Helical" evidence="1">
    <location>
        <begin position="94"/>
        <end position="113"/>
    </location>
</feature>
<organism evidence="2 3">
    <name type="scientific">Haloarcula sebkhae</name>
    <dbReference type="NCBI Taxonomy" id="932660"/>
    <lineage>
        <taxon>Archaea</taxon>
        <taxon>Methanobacteriati</taxon>
        <taxon>Methanobacteriota</taxon>
        <taxon>Stenosarchaea group</taxon>
        <taxon>Halobacteria</taxon>
        <taxon>Halobacteriales</taxon>
        <taxon>Haloarculaceae</taxon>
        <taxon>Haloarcula</taxon>
    </lineage>
</organism>
<evidence type="ECO:0000313" key="3">
    <source>
        <dbReference type="Proteomes" id="UP000614221"/>
    </source>
</evidence>
<dbReference type="RefSeq" id="WP_004592066.1">
    <property type="nucleotide sequence ID" value="NZ_BMPD01000007.1"/>
</dbReference>
<feature type="transmembrane region" description="Helical" evidence="1">
    <location>
        <begin position="6"/>
        <end position="24"/>
    </location>
</feature>
<evidence type="ECO:0000313" key="2">
    <source>
        <dbReference type="EMBL" id="GGK79719.1"/>
    </source>
</evidence>
<protein>
    <submittedName>
        <fullName evidence="2">Uncharacterized protein</fullName>
    </submittedName>
</protein>
<dbReference type="EMBL" id="BMPD01000007">
    <property type="protein sequence ID" value="GGK79719.1"/>
    <property type="molecule type" value="Genomic_DNA"/>
</dbReference>
<accession>A0A830EVE0</accession>